<proteinExistence type="predicted"/>
<evidence type="ECO:0000256" key="1">
    <source>
        <dbReference type="SAM" id="MobiDB-lite"/>
    </source>
</evidence>
<protein>
    <recommendedName>
        <fullName evidence="4">Secreted protein</fullName>
    </recommendedName>
</protein>
<evidence type="ECO:0008006" key="4">
    <source>
        <dbReference type="Google" id="ProtNLM"/>
    </source>
</evidence>
<accession>A0AAW8FFJ7</accession>
<feature type="compositionally biased region" description="Low complexity" evidence="1">
    <location>
        <begin position="122"/>
        <end position="132"/>
    </location>
</feature>
<feature type="region of interest" description="Disordered" evidence="1">
    <location>
        <begin position="122"/>
        <end position="144"/>
    </location>
</feature>
<sequence length="267" mass="29830">MLSQYARAMVTLASIARFRLLSTALGRISQKCDEVHATRQIGIPSSWRSNRWPNGNTEGASRRHVRVPPGPARGTDGRRAGVVQRSVQPARTTRLTGSPLWTIFGARGTPRSPSPACSPWWPSPGTTWRSPGAGPPYRPGRSGSRRTAGWWRRSWWPCRWPSRANRCCCSRPRWPGPTPARRVRATTAAATVRRRQVRRRICGTSNSGTRRSPRIGSWHSSVLLRRVCSRKAVPRRTRSSDSFCLSRSTTTVRVRMGSCCGAHTNRP</sequence>
<comment type="caution">
    <text evidence="2">The sequence shown here is derived from an EMBL/GenBank/DDBJ whole genome shotgun (WGS) entry which is preliminary data.</text>
</comment>
<dbReference type="EMBL" id="JAUSZV010000005">
    <property type="protein sequence ID" value="MDQ0907925.1"/>
    <property type="molecule type" value="Genomic_DNA"/>
</dbReference>
<gene>
    <name evidence="2" type="ORF">QFZ22_003910</name>
</gene>
<name>A0AAW8FFJ7_9ACTN</name>
<dbReference type="Proteomes" id="UP001234216">
    <property type="component" value="Unassembled WGS sequence"/>
</dbReference>
<feature type="region of interest" description="Disordered" evidence="1">
    <location>
        <begin position="46"/>
        <end position="80"/>
    </location>
</feature>
<feature type="compositionally biased region" description="Polar residues" evidence="1">
    <location>
        <begin position="46"/>
        <end position="59"/>
    </location>
</feature>
<reference evidence="2" key="1">
    <citation type="submission" date="2023-07" db="EMBL/GenBank/DDBJ databases">
        <title>Comparative genomics of wheat-associated soil bacteria to identify genetic determinants of phenazine resistance.</title>
        <authorList>
            <person name="Mouncey N."/>
        </authorList>
    </citation>
    <scope>NUCLEOTIDE SEQUENCE</scope>
    <source>
        <strain evidence="2">V4I22</strain>
    </source>
</reference>
<evidence type="ECO:0000313" key="3">
    <source>
        <dbReference type="Proteomes" id="UP001234216"/>
    </source>
</evidence>
<organism evidence="2 3">
    <name type="scientific">Streptomyces canus</name>
    <dbReference type="NCBI Taxonomy" id="58343"/>
    <lineage>
        <taxon>Bacteria</taxon>
        <taxon>Bacillati</taxon>
        <taxon>Actinomycetota</taxon>
        <taxon>Actinomycetes</taxon>
        <taxon>Kitasatosporales</taxon>
        <taxon>Streptomycetaceae</taxon>
        <taxon>Streptomyces</taxon>
        <taxon>Streptomyces aurantiacus group</taxon>
    </lineage>
</organism>
<evidence type="ECO:0000313" key="2">
    <source>
        <dbReference type="EMBL" id="MDQ0907925.1"/>
    </source>
</evidence>
<dbReference type="AlphaFoldDB" id="A0AAW8FFJ7"/>